<evidence type="ECO:0000313" key="1">
    <source>
        <dbReference type="EMBL" id="KAI4330164.1"/>
    </source>
</evidence>
<proteinExistence type="predicted"/>
<reference evidence="2" key="1">
    <citation type="journal article" date="2023" name="Front. Plant Sci.">
        <title>Chromosomal-level genome assembly of Melastoma candidum provides insights into trichome evolution.</title>
        <authorList>
            <person name="Zhong Y."/>
            <person name="Wu W."/>
            <person name="Sun C."/>
            <person name="Zou P."/>
            <person name="Liu Y."/>
            <person name="Dai S."/>
            <person name="Zhou R."/>
        </authorList>
    </citation>
    <scope>NUCLEOTIDE SEQUENCE [LARGE SCALE GENOMIC DNA]</scope>
</reference>
<accession>A0ACB9N139</accession>
<dbReference type="EMBL" id="CM042887">
    <property type="protein sequence ID" value="KAI4330164.1"/>
    <property type="molecule type" value="Genomic_DNA"/>
</dbReference>
<gene>
    <name evidence="1" type="ORF">MLD38_028467</name>
</gene>
<comment type="caution">
    <text evidence="1">The sequence shown here is derived from an EMBL/GenBank/DDBJ whole genome shotgun (WGS) entry which is preliminary data.</text>
</comment>
<name>A0ACB9N139_9MYRT</name>
<protein>
    <submittedName>
        <fullName evidence="1">Uncharacterized protein</fullName>
    </submittedName>
</protein>
<organism evidence="1 2">
    <name type="scientific">Melastoma candidum</name>
    <dbReference type="NCBI Taxonomy" id="119954"/>
    <lineage>
        <taxon>Eukaryota</taxon>
        <taxon>Viridiplantae</taxon>
        <taxon>Streptophyta</taxon>
        <taxon>Embryophyta</taxon>
        <taxon>Tracheophyta</taxon>
        <taxon>Spermatophyta</taxon>
        <taxon>Magnoliopsida</taxon>
        <taxon>eudicotyledons</taxon>
        <taxon>Gunneridae</taxon>
        <taxon>Pentapetalae</taxon>
        <taxon>rosids</taxon>
        <taxon>malvids</taxon>
        <taxon>Myrtales</taxon>
        <taxon>Melastomataceae</taxon>
        <taxon>Melastomatoideae</taxon>
        <taxon>Melastomateae</taxon>
        <taxon>Melastoma</taxon>
    </lineage>
</organism>
<evidence type="ECO:0000313" key="2">
    <source>
        <dbReference type="Proteomes" id="UP001057402"/>
    </source>
</evidence>
<dbReference type="Proteomes" id="UP001057402">
    <property type="component" value="Chromosome 8"/>
</dbReference>
<sequence length="383" mass="40313">MDSLDSSGGSMDSSGGGGDDEEFSSRLAAADAGSIALSSFLMDGNTPAHQLQLLHQRDNTQRPPPPPLPAFDALPNFFDQLARPGLLPHLNHQQLFQLGCGVGSDELGVLLPPSARSSTANLTGVLQLPADLGYCPSPRQIRAGFMGEATNPPVDLVTDPPPKPVEGRPAGRNNNNGLPPRRNPKKRTRASRRAPTTVLTTDTSNFRAMVQEFTGIPAPPFDAPASLFQRGCFDLFGTTFPGIAAGTGPSIPSSSPSYLSRPLTQRLSQSSPLPPTSLSIPSATTAHNTASTSTELLFPLLSDNNGDGSHNASLSQLEFRQALATHPSSERGQEQSHHGPLGGINNVIEEFCIGRQEGVGDPVRGGRGFTDAPPSAQNVRGRN</sequence>
<keyword evidence="2" id="KW-1185">Reference proteome</keyword>